<keyword evidence="3" id="KW-1185">Reference proteome</keyword>
<evidence type="ECO:0000313" key="2">
    <source>
        <dbReference type="EMBL" id="QEG15060.1"/>
    </source>
</evidence>
<organism evidence="2 3">
    <name type="scientific">Gimesia maris</name>
    <dbReference type="NCBI Taxonomy" id="122"/>
    <lineage>
        <taxon>Bacteria</taxon>
        <taxon>Pseudomonadati</taxon>
        <taxon>Planctomycetota</taxon>
        <taxon>Planctomycetia</taxon>
        <taxon>Planctomycetales</taxon>
        <taxon>Planctomycetaceae</taxon>
        <taxon>Gimesia</taxon>
    </lineage>
</organism>
<sequence length="299" mass="35290">MQVVSRLCDLHPAIFMMNLKERRFDIPINRIAGKYLAQRIQRKQNVYSIHQADQNDCLMIKRDFDMSSTLIAIAIAASVGGDPIYSDGAYGAYGTEAIPYEAGQPMTSSGVTGGIYGDPRFPFDSQYPWQHGYFQEISPYSGYHYFKPYNYRHVLSQTQTANGWGITPQLAYSQHFWNRYHEQAAWKNYALPPREEDIEEIQQRKRDFQERREELKSSYYQPQQAMIPVDYQQQAPYQQQYQQPAPLQQQYRQPQYQQPQPQQQYQRPQHQQQYQQPQLQNSYPVNSPGYEQKPVYINR</sequence>
<protein>
    <submittedName>
        <fullName evidence="2">Uncharacterized protein</fullName>
    </submittedName>
</protein>
<name>A0ABX5YHE5_9PLAN</name>
<proteinExistence type="predicted"/>
<gene>
    <name evidence="2" type="ORF">GmarT_08980</name>
</gene>
<reference evidence="2 3" key="1">
    <citation type="submission" date="2019-08" db="EMBL/GenBank/DDBJ databases">
        <title>Deep-cultivation of Planctomycetes and their phenomic and genomic characterization uncovers novel biology.</title>
        <authorList>
            <person name="Wiegand S."/>
            <person name="Jogler M."/>
            <person name="Boedeker C."/>
            <person name="Pinto D."/>
            <person name="Vollmers J."/>
            <person name="Rivas-Marin E."/>
            <person name="Kohn T."/>
            <person name="Peeters S.H."/>
            <person name="Heuer A."/>
            <person name="Rast P."/>
            <person name="Oberbeckmann S."/>
            <person name="Bunk B."/>
            <person name="Jeske O."/>
            <person name="Meyerdierks A."/>
            <person name="Storesund J.E."/>
            <person name="Kallscheuer N."/>
            <person name="Luecker S."/>
            <person name="Lage O.M."/>
            <person name="Pohl T."/>
            <person name="Merkel B.J."/>
            <person name="Hornburger P."/>
            <person name="Mueller R.-W."/>
            <person name="Bruemmer F."/>
            <person name="Labrenz M."/>
            <person name="Spormann A.M."/>
            <person name="Op den Camp H."/>
            <person name="Overmann J."/>
            <person name="Amann R."/>
            <person name="Jetten M.S.M."/>
            <person name="Mascher T."/>
            <person name="Medema M.H."/>
            <person name="Devos D.P."/>
            <person name="Kaster A.-K."/>
            <person name="Ovreas L."/>
            <person name="Rohde M."/>
            <person name="Galperin M.Y."/>
            <person name="Jogler C."/>
        </authorList>
    </citation>
    <scope>NUCLEOTIDE SEQUENCE [LARGE SCALE GENOMIC DNA]</scope>
    <source>
        <strain evidence="2 3">DSM 8797</strain>
    </source>
</reference>
<dbReference type="Proteomes" id="UP000322887">
    <property type="component" value="Chromosome"/>
</dbReference>
<evidence type="ECO:0000256" key="1">
    <source>
        <dbReference type="SAM" id="MobiDB-lite"/>
    </source>
</evidence>
<accession>A0ABX5YHE5</accession>
<feature type="region of interest" description="Disordered" evidence="1">
    <location>
        <begin position="235"/>
        <end position="299"/>
    </location>
</feature>
<evidence type="ECO:0000313" key="3">
    <source>
        <dbReference type="Proteomes" id="UP000322887"/>
    </source>
</evidence>
<dbReference type="EMBL" id="CP042910">
    <property type="protein sequence ID" value="QEG15060.1"/>
    <property type="molecule type" value="Genomic_DNA"/>
</dbReference>
<feature type="compositionally biased region" description="Low complexity" evidence="1">
    <location>
        <begin position="235"/>
        <end position="280"/>
    </location>
</feature>